<comment type="subcellular location">
    <subcellularLocation>
        <location evidence="1">Mitochondrion</location>
    </subcellularLocation>
</comment>
<accession>A0AAV5GAP9</accession>
<organism evidence="5 6">
    <name type="scientific">Rhodotorula paludigena</name>
    <dbReference type="NCBI Taxonomy" id="86838"/>
    <lineage>
        <taxon>Eukaryota</taxon>
        <taxon>Fungi</taxon>
        <taxon>Dikarya</taxon>
        <taxon>Basidiomycota</taxon>
        <taxon>Pucciniomycotina</taxon>
        <taxon>Microbotryomycetes</taxon>
        <taxon>Sporidiobolales</taxon>
        <taxon>Sporidiobolaceae</taxon>
        <taxon>Rhodotorula</taxon>
    </lineage>
</organism>
<keyword evidence="2" id="KW-0496">Mitochondrion</keyword>
<reference evidence="5 6" key="1">
    <citation type="submission" date="2021-12" db="EMBL/GenBank/DDBJ databases">
        <title>High titer production of polyol ester of fatty acids by Rhodotorula paludigena BS15 towards product separation-free biomass refinery.</title>
        <authorList>
            <person name="Mano J."/>
            <person name="Ono H."/>
            <person name="Tanaka T."/>
            <person name="Naito K."/>
            <person name="Sushida H."/>
            <person name="Ike M."/>
            <person name="Tokuyasu K."/>
            <person name="Kitaoka M."/>
        </authorList>
    </citation>
    <scope>NUCLEOTIDE SEQUENCE [LARGE SCALE GENOMIC DNA]</scope>
    <source>
        <strain evidence="5 6">BS15</strain>
    </source>
</reference>
<dbReference type="InterPro" id="IPR020373">
    <property type="entry name" value="Kgd4/YMR-31"/>
</dbReference>
<gene>
    <name evidence="5" type="ORF">Rhopal_002617-T1</name>
</gene>
<evidence type="ECO:0000256" key="1">
    <source>
        <dbReference type="ARBA" id="ARBA00004173"/>
    </source>
</evidence>
<comment type="similarity">
    <text evidence="3">Belongs to the alpha-ketoglutarate dehydrogenase component 4 family.</text>
</comment>
<evidence type="ECO:0000313" key="6">
    <source>
        <dbReference type="Proteomes" id="UP001342314"/>
    </source>
</evidence>
<dbReference type="Pfam" id="PF10937">
    <property type="entry name" value="Kgd4-YMR31"/>
    <property type="match status" value="1"/>
</dbReference>
<proteinExistence type="inferred from homology"/>
<sequence>MSFRQTLVRLAEHARTPLIRFPDRKAPHKAHEATAHPCAPQSVIDNFARFQGQQANPAASAAQASSSYGGPAAHSQGGAGAGGKAVGAESELPERLRRSYWSALSEEELDAVMSGGASATAPVTREYKLKWYTPQI</sequence>
<dbReference type="Proteomes" id="UP001342314">
    <property type="component" value="Unassembled WGS sequence"/>
</dbReference>
<comment type="caution">
    <text evidence="5">The sequence shown here is derived from an EMBL/GenBank/DDBJ whole genome shotgun (WGS) entry which is preliminary data.</text>
</comment>
<evidence type="ECO:0000256" key="2">
    <source>
        <dbReference type="ARBA" id="ARBA00023128"/>
    </source>
</evidence>
<feature type="compositionally biased region" description="Low complexity" evidence="4">
    <location>
        <begin position="51"/>
        <end position="76"/>
    </location>
</feature>
<dbReference type="GO" id="GO:0005739">
    <property type="term" value="C:mitochondrion"/>
    <property type="evidence" value="ECO:0007669"/>
    <property type="project" value="UniProtKB-SubCell"/>
</dbReference>
<evidence type="ECO:0000256" key="4">
    <source>
        <dbReference type="SAM" id="MobiDB-lite"/>
    </source>
</evidence>
<dbReference type="GO" id="GO:0006103">
    <property type="term" value="P:2-oxoglutarate metabolic process"/>
    <property type="evidence" value="ECO:0007669"/>
    <property type="project" value="InterPro"/>
</dbReference>
<dbReference type="AlphaFoldDB" id="A0AAV5GAP9"/>
<feature type="compositionally biased region" description="Basic and acidic residues" evidence="4">
    <location>
        <begin position="19"/>
        <end position="34"/>
    </location>
</feature>
<protein>
    <submittedName>
        <fullName evidence="5">Uncharacterized protein</fullName>
    </submittedName>
</protein>
<name>A0AAV5GAP9_9BASI</name>
<evidence type="ECO:0000313" key="5">
    <source>
        <dbReference type="EMBL" id="GJN89630.1"/>
    </source>
</evidence>
<dbReference type="EMBL" id="BQKY01000005">
    <property type="protein sequence ID" value="GJN89630.1"/>
    <property type="molecule type" value="Genomic_DNA"/>
</dbReference>
<keyword evidence="6" id="KW-1185">Reference proteome</keyword>
<feature type="region of interest" description="Disordered" evidence="4">
    <location>
        <begin position="44"/>
        <end position="92"/>
    </location>
</feature>
<evidence type="ECO:0000256" key="3">
    <source>
        <dbReference type="ARBA" id="ARBA00043970"/>
    </source>
</evidence>
<feature type="region of interest" description="Disordered" evidence="4">
    <location>
        <begin position="19"/>
        <end position="38"/>
    </location>
</feature>